<gene>
    <name evidence="2" type="ORF">Cantr_08431</name>
</gene>
<evidence type="ECO:0000313" key="2">
    <source>
        <dbReference type="EMBL" id="RCK61041.1"/>
    </source>
</evidence>
<dbReference type="OrthoDB" id="4024635at2759"/>
<proteinExistence type="predicted"/>
<feature type="compositionally biased region" description="Low complexity" evidence="1">
    <location>
        <begin position="93"/>
        <end position="112"/>
    </location>
</feature>
<feature type="compositionally biased region" description="Pro residues" evidence="1">
    <location>
        <begin position="369"/>
        <end position="380"/>
    </location>
</feature>
<feature type="compositionally biased region" description="Polar residues" evidence="1">
    <location>
        <begin position="341"/>
        <end position="351"/>
    </location>
</feature>
<evidence type="ECO:0000313" key="3">
    <source>
        <dbReference type="Proteomes" id="UP000253472"/>
    </source>
</evidence>
<comment type="caution">
    <text evidence="2">The sequence shown here is derived from an EMBL/GenBank/DDBJ whole genome shotgun (WGS) entry which is preliminary data.</text>
</comment>
<dbReference type="AlphaFoldDB" id="A0A367Y7Q1"/>
<organism evidence="2 3">
    <name type="scientific">Candida viswanathii</name>
    <dbReference type="NCBI Taxonomy" id="5486"/>
    <lineage>
        <taxon>Eukaryota</taxon>
        <taxon>Fungi</taxon>
        <taxon>Dikarya</taxon>
        <taxon>Ascomycota</taxon>
        <taxon>Saccharomycotina</taxon>
        <taxon>Pichiomycetes</taxon>
        <taxon>Debaryomycetaceae</taxon>
        <taxon>Candida/Lodderomyces clade</taxon>
        <taxon>Candida</taxon>
    </lineage>
</organism>
<accession>A0A367Y7Q1</accession>
<evidence type="ECO:0000256" key="1">
    <source>
        <dbReference type="SAM" id="MobiDB-lite"/>
    </source>
</evidence>
<sequence>MKKSNTKQRLSLLDLPPPIPAALDTLNLDYVADTYKPGHYEISDLPDKIPIIDEKTGSFRRFIKKKLPRKDRRRVVSAPPGTFKDKELPQPPASTSTPTSTSSSPTESRPFSVTPRSVSLINENIPPVLTTPGHNPRNSLIIEEDASLKLSPQPSNDSSEDSSILSNVLMPMAFNEPKEQEVNNLDTNSFVDSLFSDDKPTRPQSMSSNEEIVTPIVERPLNLPKAREKSKVRFQNKPSAYKVKPNCMNYCLDMPQTYTDSRFPLVPKYSHIYDKRVSSQPEPKEKHRSFSDRNHFKVHLVDNPLTAANKQEKRRSFTDFSGFKVRSVSDPTLQPRKKETTSTAPKTNVKSFFNRFKAKEEDPKEKSLPPLPGQRGPPAPRQRKYYV</sequence>
<feature type="region of interest" description="Disordered" evidence="1">
    <location>
        <begin position="328"/>
        <end position="387"/>
    </location>
</feature>
<reference evidence="2 3" key="1">
    <citation type="submission" date="2018-06" db="EMBL/GenBank/DDBJ databases">
        <title>Whole genome sequencing of Candida tropicalis (genome annotated by CSBL at Korea University).</title>
        <authorList>
            <person name="Ahn J."/>
        </authorList>
    </citation>
    <scope>NUCLEOTIDE SEQUENCE [LARGE SCALE GENOMIC DNA]</scope>
    <source>
        <strain evidence="2 3">ATCC 20962</strain>
    </source>
</reference>
<feature type="region of interest" description="Disordered" evidence="1">
    <location>
        <begin position="276"/>
        <end position="295"/>
    </location>
</feature>
<keyword evidence="3" id="KW-1185">Reference proteome</keyword>
<feature type="compositionally biased region" description="Basic and acidic residues" evidence="1">
    <location>
        <begin position="357"/>
        <end position="367"/>
    </location>
</feature>
<dbReference type="Proteomes" id="UP000253472">
    <property type="component" value="Unassembled WGS sequence"/>
</dbReference>
<dbReference type="EMBL" id="QLNQ01000026">
    <property type="protein sequence ID" value="RCK61041.1"/>
    <property type="molecule type" value="Genomic_DNA"/>
</dbReference>
<feature type="region of interest" description="Disordered" evidence="1">
    <location>
        <begin position="69"/>
        <end position="119"/>
    </location>
</feature>
<name>A0A367Y7Q1_9ASCO</name>
<protein>
    <submittedName>
        <fullName evidence="2">Uncharacterized protein</fullName>
    </submittedName>
</protein>